<keyword evidence="4" id="KW-1185">Reference proteome</keyword>
<keyword evidence="3" id="KW-0378">Hydrolase</keyword>
<dbReference type="InterPro" id="IPR010415">
    <property type="entry name" value="LpxI_C"/>
</dbReference>
<feature type="domain" description="LpxI N-terminal" evidence="2">
    <location>
        <begin position="2"/>
        <end position="125"/>
    </location>
</feature>
<evidence type="ECO:0000259" key="1">
    <source>
        <dbReference type="Pfam" id="PF06230"/>
    </source>
</evidence>
<organism evidence="3 4">
    <name type="scientific">Roseobacter fucihabitans</name>
    <dbReference type="NCBI Taxonomy" id="1537242"/>
    <lineage>
        <taxon>Bacteria</taxon>
        <taxon>Pseudomonadati</taxon>
        <taxon>Pseudomonadota</taxon>
        <taxon>Alphaproteobacteria</taxon>
        <taxon>Rhodobacterales</taxon>
        <taxon>Roseobacteraceae</taxon>
        <taxon>Roseobacter</taxon>
    </lineage>
</organism>
<dbReference type="GO" id="GO:0016787">
    <property type="term" value="F:hydrolase activity"/>
    <property type="evidence" value="ECO:0007669"/>
    <property type="project" value="UniProtKB-KW"/>
</dbReference>
<evidence type="ECO:0000313" key="4">
    <source>
        <dbReference type="Proteomes" id="UP001318682"/>
    </source>
</evidence>
<protein>
    <submittedName>
        <fullName evidence="3">UDP-2,3-diacylglucosamine pyrophosphatase LpxI</fullName>
        <ecNumber evidence="3">3.6.1.54</ecNumber>
    </submittedName>
</protein>
<reference evidence="4" key="2">
    <citation type="submission" date="2024-01" db="EMBL/GenBank/DDBJ databases">
        <title>Roseobacter fucihabitans sp. nov., isolated from the brown alga Fucus spiralis.</title>
        <authorList>
            <person name="Hahnke S."/>
            <person name="Berger M."/>
            <person name="Schlingloff A."/>
            <person name="Athale I."/>
            <person name="Neumann-Schaal M."/>
            <person name="Adenaya A."/>
            <person name="Poehlein A."/>
            <person name="Daniel R."/>
            <person name="Pertersen J."/>
            <person name="Brinkhoff T."/>
        </authorList>
    </citation>
    <scope>NUCLEOTIDE SEQUENCE [LARGE SCALE GENOMIC DNA]</scope>
    <source>
        <strain evidence="4">B14</strain>
    </source>
</reference>
<evidence type="ECO:0000313" key="3">
    <source>
        <dbReference type="EMBL" id="WVX49244.1"/>
    </source>
</evidence>
<dbReference type="Pfam" id="PF06230">
    <property type="entry name" value="LpxI_C"/>
    <property type="match status" value="1"/>
</dbReference>
<dbReference type="Gene3D" id="3.40.140.80">
    <property type="match status" value="1"/>
</dbReference>
<accession>A0ABZ2BT83</accession>
<evidence type="ECO:0000259" key="2">
    <source>
        <dbReference type="Pfam" id="PF17930"/>
    </source>
</evidence>
<dbReference type="EMBL" id="CP143423">
    <property type="protein sequence ID" value="WVX49244.1"/>
    <property type="molecule type" value="Genomic_DNA"/>
</dbReference>
<dbReference type="Pfam" id="PF17930">
    <property type="entry name" value="LpxI_N"/>
    <property type="match status" value="1"/>
</dbReference>
<dbReference type="InterPro" id="IPR053174">
    <property type="entry name" value="LpxI"/>
</dbReference>
<name>A0ABZ2BT83_9RHOB</name>
<feature type="domain" description="LpxI C-terminal" evidence="1">
    <location>
        <begin position="129"/>
        <end position="261"/>
    </location>
</feature>
<dbReference type="Gene3D" id="3.40.50.20">
    <property type="match status" value="1"/>
</dbReference>
<dbReference type="EC" id="3.6.1.54" evidence="3"/>
<dbReference type="InterPro" id="IPR041255">
    <property type="entry name" value="LpxI_N"/>
</dbReference>
<dbReference type="PANTHER" id="PTHR39962:SF1">
    <property type="entry name" value="LPXI FAMILY PROTEIN"/>
    <property type="match status" value="1"/>
</dbReference>
<reference evidence="3 4" key="1">
    <citation type="submission" date="2015-07" db="EMBL/GenBank/DDBJ databases">
        <authorList>
            <person name="Voget S."/>
            <person name="Dogs M."/>
            <person name="Brinkhoff T.H."/>
            <person name="Daniel R."/>
        </authorList>
    </citation>
    <scope>NUCLEOTIDE SEQUENCE [LARGE SCALE GENOMIC DNA]</scope>
    <source>
        <strain evidence="3 4">B14</strain>
    </source>
</reference>
<proteinExistence type="predicted"/>
<gene>
    <name evidence="3" type="primary">lpxI</name>
    <name evidence="3" type="ORF">ROLI_023330</name>
</gene>
<sequence>MLALIAGRGGLPARIAGAQPVAPLICALRGFEPEGLEAEIVFRLEHLGSLLADLKARGVDEICLCGAIERPPLDPSALDGATLPLVPTIMKAMSTGDDGALRAVIAVFEAQGFKVTAAQDLAADLLVGEGVLSAVQPDERMLLDADRGAAVLAALAPLDVGQGCVVGAGLVWGIETLGGTDHLLETLPSGVAKTRAILVKQAKTGQDRRVDMPTIGPDTIAAAARAGLAGLAGIRVEAGSVILLEPDATIAAADAAGLVLWARKSP</sequence>
<dbReference type="Proteomes" id="UP001318682">
    <property type="component" value="Chromosome"/>
</dbReference>
<dbReference type="RefSeq" id="WP_187430050.1">
    <property type="nucleotide sequence ID" value="NZ_CP143423.1"/>
</dbReference>
<dbReference type="InterPro" id="IPR043167">
    <property type="entry name" value="LpxI_C_sf"/>
</dbReference>
<dbReference type="PANTHER" id="PTHR39962">
    <property type="entry name" value="BLL4848 PROTEIN"/>
    <property type="match status" value="1"/>
</dbReference>